<evidence type="ECO:0000313" key="3">
    <source>
        <dbReference type="Proteomes" id="UP001597260"/>
    </source>
</evidence>
<accession>A0ABW3YSA7</accession>
<evidence type="ECO:0000256" key="1">
    <source>
        <dbReference type="SAM" id="MobiDB-lite"/>
    </source>
</evidence>
<dbReference type="RefSeq" id="WP_377577968.1">
    <property type="nucleotide sequence ID" value="NZ_JBHTMP010000081.1"/>
</dbReference>
<organism evidence="2 3">
    <name type="scientific">Micromonospora sonneratiae</name>
    <dbReference type="NCBI Taxonomy" id="1184706"/>
    <lineage>
        <taxon>Bacteria</taxon>
        <taxon>Bacillati</taxon>
        <taxon>Actinomycetota</taxon>
        <taxon>Actinomycetes</taxon>
        <taxon>Micromonosporales</taxon>
        <taxon>Micromonosporaceae</taxon>
        <taxon>Micromonospora</taxon>
    </lineage>
</organism>
<feature type="region of interest" description="Disordered" evidence="1">
    <location>
        <begin position="211"/>
        <end position="237"/>
    </location>
</feature>
<protein>
    <submittedName>
        <fullName evidence="2">Uncharacterized protein</fullName>
    </submittedName>
</protein>
<gene>
    <name evidence="2" type="ORF">ACFQ4H_30940</name>
</gene>
<dbReference type="Proteomes" id="UP001597260">
    <property type="component" value="Unassembled WGS sequence"/>
</dbReference>
<name>A0ABW3YSA7_9ACTN</name>
<keyword evidence="3" id="KW-1185">Reference proteome</keyword>
<comment type="caution">
    <text evidence="2">The sequence shown here is derived from an EMBL/GenBank/DDBJ whole genome shotgun (WGS) entry which is preliminary data.</text>
</comment>
<reference evidence="3" key="1">
    <citation type="journal article" date="2019" name="Int. J. Syst. Evol. Microbiol.">
        <title>The Global Catalogue of Microorganisms (GCM) 10K type strain sequencing project: providing services to taxonomists for standard genome sequencing and annotation.</title>
        <authorList>
            <consortium name="The Broad Institute Genomics Platform"/>
            <consortium name="The Broad Institute Genome Sequencing Center for Infectious Disease"/>
            <person name="Wu L."/>
            <person name="Ma J."/>
        </authorList>
    </citation>
    <scope>NUCLEOTIDE SEQUENCE [LARGE SCALE GENOMIC DNA]</scope>
    <source>
        <strain evidence="3">JCM 31037</strain>
    </source>
</reference>
<dbReference type="EMBL" id="JBHTMP010000081">
    <property type="protein sequence ID" value="MFD1325508.1"/>
    <property type="molecule type" value="Genomic_DNA"/>
</dbReference>
<proteinExistence type="predicted"/>
<evidence type="ECO:0000313" key="2">
    <source>
        <dbReference type="EMBL" id="MFD1325508.1"/>
    </source>
</evidence>
<sequence length="443" mass="48384">MTEARTIAEAYVHLELTLPEGEDWVDYRRYTTLHDVDDEHWLLRFDGPYEGQWHVAEVVVSKTGARAAQEAGQWYGVDRSTLVDAGQWYAIEAACVGMAQTGLDQLGGEPPDEETYWAIVEAWAGAAAAAGEIEKFLPPGVEEVPATAFWTEHGRRVRGQRRDAFRRSRLTGDAAFYLRRRDDFQLSFAPLFDGPAGIPEVSAVGPAEVVDASPAGSAEPSAAGSAEPSPGGPVDVPLRELVDASTSPLPARTYGEVHAYLDMHPCQCGAVQFPRGQMSVLASDERGVVVHYAGPCDECGQPREHTFRLPQRPGLPPGEPYRFSYVGDGPSELLDPGEWVAVSQAYGAVADAVAEAMAAEPGDPDPAERTAAVEMLTMAVNALDEAAKFFPPDAETLPTSAFWTANGHDVRRSAPEWFERRHLAEQRFKRWQQLTGFTARYGR</sequence>
<feature type="compositionally biased region" description="Low complexity" evidence="1">
    <location>
        <begin position="212"/>
        <end position="233"/>
    </location>
</feature>